<dbReference type="GO" id="GO:0016758">
    <property type="term" value="F:hexosyltransferase activity"/>
    <property type="evidence" value="ECO:0007669"/>
    <property type="project" value="TreeGrafter"/>
</dbReference>
<dbReference type="AlphaFoldDB" id="A0A1D8K9E2"/>
<evidence type="ECO:0000259" key="2">
    <source>
        <dbReference type="Pfam" id="PF13439"/>
    </source>
</evidence>
<dbReference type="Gene3D" id="3.40.50.2000">
    <property type="entry name" value="Glycogen Phosphorylase B"/>
    <property type="match status" value="2"/>
</dbReference>
<dbReference type="Proteomes" id="UP000095342">
    <property type="component" value="Chromosome"/>
</dbReference>
<name>A0A1D8K9E2_9GAMM</name>
<evidence type="ECO:0000313" key="4">
    <source>
        <dbReference type="Proteomes" id="UP000095342"/>
    </source>
</evidence>
<reference evidence="3 4" key="1">
    <citation type="submission" date="2016-09" db="EMBL/GenBank/DDBJ databases">
        <title>Acidihalobacter prosperus V6 (DSM14174).</title>
        <authorList>
            <person name="Khaleque H.N."/>
            <person name="Ramsay J.P."/>
            <person name="Murphy R.J.T."/>
            <person name="Kaksonen A.H."/>
            <person name="Boxall N.J."/>
            <person name="Watkin E.L.J."/>
        </authorList>
    </citation>
    <scope>NUCLEOTIDE SEQUENCE [LARGE SCALE GENOMIC DNA]</scope>
    <source>
        <strain evidence="3 4">V6</strain>
    </source>
</reference>
<dbReference type="EMBL" id="CP017448">
    <property type="protein sequence ID" value="AOV17567.1"/>
    <property type="molecule type" value="Genomic_DNA"/>
</dbReference>
<proteinExistence type="predicted"/>
<dbReference type="SUPFAM" id="SSF53756">
    <property type="entry name" value="UDP-Glycosyltransferase/glycogen phosphorylase"/>
    <property type="match status" value="1"/>
</dbReference>
<dbReference type="InterPro" id="IPR028098">
    <property type="entry name" value="Glyco_trans_4-like_N"/>
</dbReference>
<feature type="domain" description="Glycosyl transferase family 1" evidence="1">
    <location>
        <begin position="113"/>
        <end position="272"/>
    </location>
</feature>
<keyword evidence="4" id="KW-1185">Reference proteome</keyword>
<evidence type="ECO:0000313" key="3">
    <source>
        <dbReference type="EMBL" id="AOV17567.1"/>
    </source>
</evidence>
<sequence length="300" mass="33775">MQLIVWARKQGVDVIHSHGKGAGVYARFLAVTLRKPCVHTPHGVHVAQYNPFRKSLYKLYENLSSFWIDHIVYVSQEERDMARAEGLWRRNQSGVIVNGVESVAEADRLRWRREYRNRLGIDEGQIVVATLSRFDFQKNMAEAFEVAKALPACLFVWIGDGEDSAALDRRARADGLANIRLLGQRNEPLPWLAIADVYLSTSRWEGLPLAILEAMSLGLPVVASNVTGHHSLVSEGGGFLYPLGEFAEAIRRVARLAEDQTLRCGLGERSRRVQRERYSAKTMAQATFEIYRQVLAEAGK</sequence>
<gene>
    <name evidence="3" type="ORF">BJI67_11295</name>
</gene>
<dbReference type="Pfam" id="PF13439">
    <property type="entry name" value="Glyco_transf_4"/>
    <property type="match status" value="1"/>
</dbReference>
<dbReference type="InterPro" id="IPR050194">
    <property type="entry name" value="Glycosyltransferase_grp1"/>
</dbReference>
<accession>A0A1D8K9E2</accession>
<organism evidence="3 4">
    <name type="scientific">Acidihalobacter aeolianus</name>
    <dbReference type="NCBI Taxonomy" id="2792603"/>
    <lineage>
        <taxon>Bacteria</taxon>
        <taxon>Pseudomonadati</taxon>
        <taxon>Pseudomonadota</taxon>
        <taxon>Gammaproteobacteria</taxon>
        <taxon>Chromatiales</taxon>
        <taxon>Ectothiorhodospiraceae</taxon>
        <taxon>Acidihalobacter</taxon>
    </lineage>
</organism>
<dbReference type="PANTHER" id="PTHR45947">
    <property type="entry name" value="SULFOQUINOVOSYL TRANSFERASE SQD2"/>
    <property type="match status" value="1"/>
</dbReference>
<protein>
    <submittedName>
        <fullName evidence="3">Uncharacterized protein</fullName>
    </submittedName>
</protein>
<dbReference type="KEGG" id="aaeo:BJI67_11295"/>
<evidence type="ECO:0000259" key="1">
    <source>
        <dbReference type="Pfam" id="PF00534"/>
    </source>
</evidence>
<feature type="domain" description="Glycosyltransferase subfamily 4-like N-terminal" evidence="2">
    <location>
        <begin position="3"/>
        <end position="101"/>
    </location>
</feature>
<dbReference type="InterPro" id="IPR001296">
    <property type="entry name" value="Glyco_trans_1"/>
</dbReference>
<dbReference type="PANTHER" id="PTHR45947:SF3">
    <property type="entry name" value="SULFOQUINOVOSYL TRANSFERASE SQD2"/>
    <property type="match status" value="1"/>
</dbReference>
<dbReference type="Pfam" id="PF00534">
    <property type="entry name" value="Glycos_transf_1"/>
    <property type="match status" value="1"/>
</dbReference>